<keyword evidence="3" id="KW-1185">Reference proteome</keyword>
<comment type="caution">
    <text evidence="2">The sequence shown here is derived from an EMBL/GenBank/DDBJ whole genome shotgun (WGS) entry which is preliminary data.</text>
</comment>
<evidence type="ECO:0000256" key="1">
    <source>
        <dbReference type="SAM" id="MobiDB-lite"/>
    </source>
</evidence>
<evidence type="ECO:0000313" key="2">
    <source>
        <dbReference type="EMBL" id="KAK9013276.1"/>
    </source>
</evidence>
<organism evidence="2 3">
    <name type="scientific">Hibiscus sabdariffa</name>
    <name type="common">roselle</name>
    <dbReference type="NCBI Taxonomy" id="183260"/>
    <lineage>
        <taxon>Eukaryota</taxon>
        <taxon>Viridiplantae</taxon>
        <taxon>Streptophyta</taxon>
        <taxon>Embryophyta</taxon>
        <taxon>Tracheophyta</taxon>
        <taxon>Spermatophyta</taxon>
        <taxon>Magnoliopsida</taxon>
        <taxon>eudicotyledons</taxon>
        <taxon>Gunneridae</taxon>
        <taxon>Pentapetalae</taxon>
        <taxon>rosids</taxon>
        <taxon>malvids</taxon>
        <taxon>Malvales</taxon>
        <taxon>Malvaceae</taxon>
        <taxon>Malvoideae</taxon>
        <taxon>Hibiscus</taxon>
    </lineage>
</organism>
<gene>
    <name evidence="2" type="ORF">V6N11_041290</name>
</gene>
<evidence type="ECO:0000313" key="3">
    <source>
        <dbReference type="Proteomes" id="UP001396334"/>
    </source>
</evidence>
<dbReference type="Proteomes" id="UP001396334">
    <property type="component" value="Unassembled WGS sequence"/>
</dbReference>
<reference evidence="2 3" key="1">
    <citation type="journal article" date="2024" name="G3 (Bethesda)">
        <title>Genome assembly of Hibiscus sabdariffa L. provides insights into metabolisms of medicinal natural products.</title>
        <authorList>
            <person name="Kim T."/>
        </authorList>
    </citation>
    <scope>NUCLEOTIDE SEQUENCE [LARGE SCALE GENOMIC DNA]</scope>
    <source>
        <strain evidence="2">TK-2024</strain>
        <tissue evidence="2">Old leaves</tissue>
    </source>
</reference>
<sequence>MTTMLFARLLQGFDWSIPGNQGAIDLSQGKRDFFLAKPLLVVTKPRLSSNVYSFAKLFHDTRFHNFCLVLPLRIDGGREVEKVGGDEELQLESNGCPAGLDSREKGELIAPIIAECAVLVSREEGWSLKCRGRVSRGHLDGLRVQSIVGPTGEVDPKANGHLAGSASPKAAQEDTVVRQIPTEEGALRALLETTWCVLQ</sequence>
<name>A0ABR2RK36_9ROSI</name>
<feature type="region of interest" description="Disordered" evidence="1">
    <location>
        <begin position="153"/>
        <end position="173"/>
    </location>
</feature>
<dbReference type="EMBL" id="JBBPBN010000022">
    <property type="protein sequence ID" value="KAK9013276.1"/>
    <property type="molecule type" value="Genomic_DNA"/>
</dbReference>
<proteinExistence type="predicted"/>
<accession>A0ABR2RK36</accession>
<protein>
    <submittedName>
        <fullName evidence="2">Uncharacterized protein</fullName>
    </submittedName>
</protein>